<accession>A0A926EL39</accession>
<dbReference type="RefSeq" id="WP_249334576.1">
    <property type="nucleotide sequence ID" value="NZ_JACRSY010000061.1"/>
</dbReference>
<dbReference type="EMBL" id="JACRSY010000061">
    <property type="protein sequence ID" value="MBC8581579.1"/>
    <property type="molecule type" value="Genomic_DNA"/>
</dbReference>
<dbReference type="Proteomes" id="UP000655830">
    <property type="component" value="Unassembled WGS sequence"/>
</dbReference>
<gene>
    <name evidence="1" type="ORF">H8718_19015</name>
</gene>
<name>A0A926EL39_9FIRM</name>
<reference evidence="1" key="1">
    <citation type="submission" date="2020-08" db="EMBL/GenBank/DDBJ databases">
        <title>Genome public.</title>
        <authorList>
            <person name="Liu C."/>
            <person name="Sun Q."/>
        </authorList>
    </citation>
    <scope>NUCLEOTIDE SEQUENCE</scope>
    <source>
        <strain evidence="1">NSJ-12</strain>
    </source>
</reference>
<evidence type="ECO:0000313" key="1">
    <source>
        <dbReference type="EMBL" id="MBC8581579.1"/>
    </source>
</evidence>
<protein>
    <submittedName>
        <fullName evidence="1">Uncharacterized protein</fullName>
    </submittedName>
</protein>
<proteinExistence type="predicted"/>
<organism evidence="1 2">
    <name type="scientific">Zhenhengia yiwuensis</name>
    <dbReference type="NCBI Taxonomy" id="2763666"/>
    <lineage>
        <taxon>Bacteria</taxon>
        <taxon>Bacillati</taxon>
        <taxon>Bacillota</taxon>
        <taxon>Clostridia</taxon>
        <taxon>Lachnospirales</taxon>
        <taxon>Lachnospiraceae</taxon>
        <taxon>Zhenhengia</taxon>
    </lineage>
</organism>
<comment type="caution">
    <text evidence="1">The sequence shown here is derived from an EMBL/GenBank/DDBJ whole genome shotgun (WGS) entry which is preliminary data.</text>
</comment>
<keyword evidence="2" id="KW-1185">Reference proteome</keyword>
<evidence type="ECO:0000313" key="2">
    <source>
        <dbReference type="Proteomes" id="UP000655830"/>
    </source>
</evidence>
<dbReference type="AlphaFoldDB" id="A0A926EL39"/>
<sequence>MSMKYFITLDEEFNIGMLLESPYEPEGDYIEVSYEEYIQARQYAKFNPETRVFTETLKLEPIVSPHEKMTEGIKNSVETTSEDTLTAMELHMDTNTKVETSQSDVLLLMEMFVMLDEKLNQLLKPKQA</sequence>